<keyword evidence="1" id="KW-0732">Signal</keyword>
<evidence type="ECO:0000256" key="1">
    <source>
        <dbReference type="SAM" id="SignalP"/>
    </source>
</evidence>
<feature type="chain" id="PRO_5046672143" evidence="1">
    <location>
        <begin position="21"/>
        <end position="166"/>
    </location>
</feature>
<comment type="caution">
    <text evidence="2">The sequence shown here is derived from an EMBL/GenBank/DDBJ whole genome shotgun (WGS) entry which is preliminary data.</text>
</comment>
<evidence type="ECO:0000313" key="2">
    <source>
        <dbReference type="EMBL" id="MEZ7196893.1"/>
    </source>
</evidence>
<organism evidence="2 3">
    <name type="scientific">Pseudodesulfovibrio karagichevae</name>
    <dbReference type="NCBI Taxonomy" id="3239305"/>
    <lineage>
        <taxon>Bacteria</taxon>
        <taxon>Pseudomonadati</taxon>
        <taxon>Thermodesulfobacteriota</taxon>
        <taxon>Desulfovibrionia</taxon>
        <taxon>Desulfovibrionales</taxon>
        <taxon>Desulfovibrionaceae</taxon>
    </lineage>
</organism>
<name>A0ABV4K1R2_9BACT</name>
<proteinExistence type="predicted"/>
<sequence>MKRLLFTVLIILHITSIAHASAVEDLKQAQESASQVGETASEIWDYSREYGQAMDKHMQDAEKANIAAGSMALMMLASHLQFSVGTIEKTILLFLAFSEAPESVQGKQILYILNYQKQSLKGYREQISNLEDSYELMDEKGRKLCEKGGKQLDGAITDLNRALGWK</sequence>
<dbReference type="Proteomes" id="UP001568698">
    <property type="component" value="Unassembled WGS sequence"/>
</dbReference>
<reference evidence="2 3" key="1">
    <citation type="submission" date="2024-08" db="EMBL/GenBank/DDBJ databases">
        <title>Sulfate-reducing bacteria isolated from formation water of the oil field in Kazakhstan and description of Pseudodesulfovibrio sp.</title>
        <authorList>
            <person name="Bidzhieva S.K."/>
            <person name="Tourova T.P."/>
            <person name="Grouzdev D.S."/>
            <person name="Beletsky A.V."/>
            <person name="Sokolova D.S."/>
            <person name="Samigullina S.R."/>
            <person name="Poltaraus A.B."/>
            <person name="Avtukh A.N."/>
            <person name="Tereshina V.M."/>
            <person name="Zhaparov N.S."/>
            <person name="Mardanov A.V."/>
            <person name="Nazina T.N."/>
        </authorList>
    </citation>
    <scope>NUCLEOTIDE SEQUENCE [LARGE SCALE GENOMIC DNA]</scope>
    <source>
        <strain evidence="2 3">9FUS</strain>
    </source>
</reference>
<keyword evidence="3" id="KW-1185">Reference proteome</keyword>
<dbReference type="EMBL" id="JBGLYH010000021">
    <property type="protein sequence ID" value="MEZ7196893.1"/>
    <property type="molecule type" value="Genomic_DNA"/>
</dbReference>
<protein>
    <submittedName>
        <fullName evidence="2">Uncharacterized protein</fullName>
    </submittedName>
</protein>
<gene>
    <name evidence="2" type="ORF">AB6M95_09050</name>
</gene>
<accession>A0ABV4K1R2</accession>
<feature type="signal peptide" evidence="1">
    <location>
        <begin position="1"/>
        <end position="20"/>
    </location>
</feature>
<dbReference type="RefSeq" id="WP_371386414.1">
    <property type="nucleotide sequence ID" value="NZ_JBGLYH010000021.1"/>
</dbReference>
<evidence type="ECO:0000313" key="3">
    <source>
        <dbReference type="Proteomes" id="UP001568698"/>
    </source>
</evidence>